<feature type="region of interest" description="Disordered" evidence="3">
    <location>
        <begin position="72"/>
        <end position="91"/>
    </location>
</feature>
<accession>A0A139WMW5</accession>
<dbReference type="InterPro" id="IPR048395">
    <property type="entry name" value="Glyco_hydro_31_C"/>
</dbReference>
<dbReference type="InterPro" id="IPR013780">
    <property type="entry name" value="Glyco_hydro_b"/>
</dbReference>
<feature type="domain" description="Glycoside hydrolase family 31 TIM barrel" evidence="5">
    <location>
        <begin position="643"/>
        <end position="716"/>
    </location>
</feature>
<keyword evidence="2" id="KW-0378">Hydrolase</keyword>
<dbReference type="EMBL" id="KQ971312">
    <property type="protein sequence ID" value="KYB29206.1"/>
    <property type="molecule type" value="Genomic_DNA"/>
</dbReference>
<dbReference type="PhylomeDB" id="A0A139WMW5"/>
<dbReference type="CDD" id="cd06592">
    <property type="entry name" value="GH31_NET37"/>
    <property type="match status" value="1"/>
</dbReference>
<dbReference type="PANTHER" id="PTHR43053">
    <property type="entry name" value="GLYCOSIDASE FAMILY 31"/>
    <property type="match status" value="1"/>
</dbReference>
<feature type="region of interest" description="Disordered" evidence="3">
    <location>
        <begin position="101"/>
        <end position="140"/>
    </location>
</feature>
<keyword evidence="4" id="KW-0812">Transmembrane</keyword>
<gene>
    <name evidence="7" type="primary">AUGUSTUS-3.0.2_00571</name>
    <name evidence="7" type="ORF">TcasGA2_TC000571</name>
</gene>
<evidence type="ECO:0000259" key="5">
    <source>
        <dbReference type="Pfam" id="PF01055"/>
    </source>
</evidence>
<protein>
    <submittedName>
        <fullName evidence="7">Putative family 31 glucosidase KIAA1161-like Protein</fullName>
    </submittedName>
</protein>
<sequence>MLKTFEEIPIIVVDPPPMEPRNITQETSLNIEEKDEEKTGEAERRLSLRRNSISLPNLDDLQVLKQHVQIANDGDEDTDSDYELPPTSSFNMDEIQYIDDDGKSEAKTPLRNARRKSVTSPRMLKPPVDDESGSNSPANSITSINSLASLLREKMQMLPATLRKKKTHDYKTRIFVALLFITIVVLIFCAYFLYHQKVLQKAYFQKIKFNKIKRLMKIYNTDGVEIIRARLGTTIKYDKALPCLPVDERHDGSICFEWMGNARLYLQYYQLNPEVRCYNLQWIALNDGMAPTDCFSLVDDHWYGGGQTAESAWPLEKGNHDFAPFITGTVDKHEYGNVLKRYFISAKGVAVLVDAKTPLQVSISSTESKELCLRAKYDDFAYVNRLTKTAHLNYSICTSSDMTKLHSNLVENALWDGLKLEDMNVVNSLLTEPLWEITASSKSELTEETISNYTDNVIALGFLKQGHVLINEFWQKSVGDFEVDSERFPGLEEVITVMHRRGFRIVFSIQPFISTESFNFGEAVKKRLLVSERFSDRRIPALTRYKSSQSAGVLDPTNNKTIPWLLAKLKSVVAKYKFDAYYLDLGIAYNMPHYYQCEKPLINPDQYKTYFINNLQSSVSLFGVNSAVERPKAPTFVSLPQFESSWDGLRRVIPTILTYGLLGYPFLIPGAVGGDVESPDTVFYANYSSELLPDKELYVRWLQLATFLPVIRFTHLPSTFGDDVMDMAKILTSLRQTKVTPLLKKYAKTSLDTGLPLIRPLWMLEYNDTACHVVADEFSIGEDLIVAPVLYSGAREREIYLPAGVWKDGIDNSLRKGSRWIHDYKVEQNEIAYFEKMPDNTRF</sequence>
<dbReference type="Proteomes" id="UP000007266">
    <property type="component" value="Linkage group 2"/>
</dbReference>
<evidence type="ECO:0000259" key="6">
    <source>
        <dbReference type="Pfam" id="PF21365"/>
    </source>
</evidence>
<feature type="compositionally biased region" description="Acidic residues" evidence="3">
    <location>
        <begin position="73"/>
        <end position="82"/>
    </location>
</feature>
<dbReference type="InterPro" id="IPR017853">
    <property type="entry name" value="GH"/>
</dbReference>
<keyword evidence="4" id="KW-1133">Transmembrane helix</keyword>
<dbReference type="SUPFAM" id="SSF51011">
    <property type="entry name" value="Glycosyl hydrolase domain"/>
    <property type="match status" value="1"/>
</dbReference>
<dbReference type="GO" id="GO:0005975">
    <property type="term" value="P:carbohydrate metabolic process"/>
    <property type="evidence" value="ECO:0007669"/>
    <property type="project" value="InterPro"/>
</dbReference>
<dbReference type="GO" id="GO:0004553">
    <property type="term" value="F:hydrolase activity, hydrolyzing O-glycosyl compounds"/>
    <property type="evidence" value="ECO:0007669"/>
    <property type="project" value="InterPro"/>
</dbReference>
<feature type="transmembrane region" description="Helical" evidence="4">
    <location>
        <begin position="174"/>
        <end position="194"/>
    </location>
</feature>
<keyword evidence="4" id="KW-0472">Membrane</keyword>
<dbReference type="Gene3D" id="2.60.40.1180">
    <property type="entry name" value="Golgi alpha-mannosidase II"/>
    <property type="match status" value="1"/>
</dbReference>
<evidence type="ECO:0000313" key="8">
    <source>
        <dbReference type="Proteomes" id="UP000007266"/>
    </source>
</evidence>
<feature type="region of interest" description="Disordered" evidence="3">
    <location>
        <begin position="16"/>
        <end position="44"/>
    </location>
</feature>
<reference evidence="7 8" key="1">
    <citation type="journal article" date="2008" name="Nature">
        <title>The genome of the model beetle and pest Tribolium castaneum.</title>
        <authorList>
            <consortium name="Tribolium Genome Sequencing Consortium"/>
            <person name="Richards S."/>
            <person name="Gibbs R.A."/>
            <person name="Weinstock G.M."/>
            <person name="Brown S.J."/>
            <person name="Denell R."/>
            <person name="Beeman R.W."/>
            <person name="Gibbs R."/>
            <person name="Beeman R.W."/>
            <person name="Brown S.J."/>
            <person name="Bucher G."/>
            <person name="Friedrich M."/>
            <person name="Grimmelikhuijzen C.J."/>
            <person name="Klingler M."/>
            <person name="Lorenzen M."/>
            <person name="Richards S."/>
            <person name="Roth S."/>
            <person name="Schroder R."/>
            <person name="Tautz D."/>
            <person name="Zdobnov E.M."/>
            <person name="Muzny D."/>
            <person name="Gibbs R.A."/>
            <person name="Weinstock G.M."/>
            <person name="Attaway T."/>
            <person name="Bell S."/>
            <person name="Buhay C.J."/>
            <person name="Chandrabose M.N."/>
            <person name="Chavez D."/>
            <person name="Clerk-Blankenburg K.P."/>
            <person name="Cree A."/>
            <person name="Dao M."/>
            <person name="Davis C."/>
            <person name="Chacko J."/>
            <person name="Dinh H."/>
            <person name="Dugan-Rocha S."/>
            <person name="Fowler G."/>
            <person name="Garner T.T."/>
            <person name="Garnes J."/>
            <person name="Gnirke A."/>
            <person name="Hawes A."/>
            <person name="Hernandez J."/>
            <person name="Hines S."/>
            <person name="Holder M."/>
            <person name="Hume J."/>
            <person name="Jhangiani S.N."/>
            <person name="Joshi V."/>
            <person name="Khan Z.M."/>
            <person name="Jackson L."/>
            <person name="Kovar C."/>
            <person name="Kowis A."/>
            <person name="Lee S."/>
            <person name="Lewis L.R."/>
            <person name="Margolis J."/>
            <person name="Morgan M."/>
            <person name="Nazareth L.V."/>
            <person name="Nguyen N."/>
            <person name="Okwuonu G."/>
            <person name="Parker D."/>
            <person name="Richards S."/>
            <person name="Ruiz S.J."/>
            <person name="Santibanez J."/>
            <person name="Savard J."/>
            <person name="Scherer S.E."/>
            <person name="Schneider B."/>
            <person name="Sodergren E."/>
            <person name="Tautz D."/>
            <person name="Vattahil S."/>
            <person name="Villasana D."/>
            <person name="White C.S."/>
            <person name="Wright R."/>
            <person name="Park Y."/>
            <person name="Beeman R.W."/>
            <person name="Lord J."/>
            <person name="Oppert B."/>
            <person name="Lorenzen M."/>
            <person name="Brown S."/>
            <person name="Wang L."/>
            <person name="Savard J."/>
            <person name="Tautz D."/>
            <person name="Richards S."/>
            <person name="Weinstock G."/>
            <person name="Gibbs R.A."/>
            <person name="Liu Y."/>
            <person name="Worley K."/>
            <person name="Weinstock G."/>
            <person name="Elsik C.G."/>
            <person name="Reese J.T."/>
            <person name="Elhaik E."/>
            <person name="Landan G."/>
            <person name="Graur D."/>
            <person name="Arensburger P."/>
            <person name="Atkinson P."/>
            <person name="Beeman R.W."/>
            <person name="Beidler J."/>
            <person name="Brown S.J."/>
            <person name="Demuth J.P."/>
            <person name="Drury D.W."/>
            <person name="Du Y.Z."/>
            <person name="Fujiwara H."/>
            <person name="Lorenzen M."/>
            <person name="Maselli V."/>
            <person name="Osanai M."/>
            <person name="Park Y."/>
            <person name="Robertson H.M."/>
            <person name="Tu Z."/>
            <person name="Wang J.J."/>
            <person name="Wang S."/>
            <person name="Richards S."/>
            <person name="Song H."/>
            <person name="Zhang L."/>
            <person name="Sodergren E."/>
            <person name="Werner D."/>
            <person name="Stanke M."/>
            <person name="Morgenstern B."/>
            <person name="Solovyev V."/>
            <person name="Kosarev P."/>
            <person name="Brown G."/>
            <person name="Chen H.C."/>
            <person name="Ermolaeva O."/>
            <person name="Hlavina W."/>
            <person name="Kapustin Y."/>
            <person name="Kiryutin B."/>
            <person name="Kitts P."/>
            <person name="Maglott D."/>
            <person name="Pruitt K."/>
            <person name="Sapojnikov V."/>
            <person name="Souvorov A."/>
            <person name="Mackey A.J."/>
            <person name="Waterhouse R.M."/>
            <person name="Wyder S."/>
            <person name="Zdobnov E.M."/>
            <person name="Zdobnov E.M."/>
            <person name="Wyder S."/>
            <person name="Kriventseva E.V."/>
            <person name="Kadowaki T."/>
            <person name="Bork P."/>
            <person name="Aranda M."/>
            <person name="Bao R."/>
            <person name="Beermann A."/>
            <person name="Berns N."/>
            <person name="Bolognesi R."/>
            <person name="Bonneton F."/>
            <person name="Bopp D."/>
            <person name="Brown S.J."/>
            <person name="Bucher G."/>
            <person name="Butts T."/>
            <person name="Chaumot A."/>
            <person name="Denell R.E."/>
            <person name="Ferrier D.E."/>
            <person name="Friedrich M."/>
            <person name="Gordon C.M."/>
            <person name="Jindra M."/>
            <person name="Klingler M."/>
            <person name="Lan Q."/>
            <person name="Lattorff H.M."/>
            <person name="Laudet V."/>
            <person name="von Levetsow C."/>
            <person name="Liu Z."/>
            <person name="Lutz R."/>
            <person name="Lynch J.A."/>
            <person name="da Fonseca R.N."/>
            <person name="Posnien N."/>
            <person name="Reuter R."/>
            <person name="Roth S."/>
            <person name="Savard J."/>
            <person name="Schinko J.B."/>
            <person name="Schmitt C."/>
            <person name="Schoppmeier M."/>
            <person name="Schroder R."/>
            <person name="Shippy T.D."/>
            <person name="Simonnet F."/>
            <person name="Marques-Souza H."/>
            <person name="Tautz D."/>
            <person name="Tomoyasu Y."/>
            <person name="Trauner J."/>
            <person name="Van der Zee M."/>
            <person name="Vervoort M."/>
            <person name="Wittkopp N."/>
            <person name="Wimmer E.A."/>
            <person name="Yang X."/>
            <person name="Jones A.K."/>
            <person name="Sattelle D.B."/>
            <person name="Ebert P.R."/>
            <person name="Nelson D."/>
            <person name="Scott J.G."/>
            <person name="Beeman R.W."/>
            <person name="Muthukrishnan S."/>
            <person name="Kramer K.J."/>
            <person name="Arakane Y."/>
            <person name="Beeman R.W."/>
            <person name="Zhu Q."/>
            <person name="Hogenkamp D."/>
            <person name="Dixit R."/>
            <person name="Oppert B."/>
            <person name="Jiang H."/>
            <person name="Zou Z."/>
            <person name="Marshall J."/>
            <person name="Elpidina E."/>
            <person name="Vinokurov K."/>
            <person name="Oppert C."/>
            <person name="Zou Z."/>
            <person name="Evans J."/>
            <person name="Lu Z."/>
            <person name="Zhao P."/>
            <person name="Sumathipala N."/>
            <person name="Altincicek B."/>
            <person name="Vilcinskas A."/>
            <person name="Williams M."/>
            <person name="Hultmark D."/>
            <person name="Hetru C."/>
            <person name="Jiang H."/>
            <person name="Grimmelikhuijzen C.J."/>
            <person name="Hauser F."/>
            <person name="Cazzamali G."/>
            <person name="Williamson M."/>
            <person name="Park Y."/>
            <person name="Li B."/>
            <person name="Tanaka Y."/>
            <person name="Predel R."/>
            <person name="Neupert S."/>
            <person name="Schachtner J."/>
            <person name="Verleyen P."/>
            <person name="Raible F."/>
            <person name="Bork P."/>
            <person name="Friedrich M."/>
            <person name="Walden K.K."/>
            <person name="Robertson H.M."/>
            <person name="Angeli S."/>
            <person name="Foret S."/>
            <person name="Bucher G."/>
            <person name="Schuetz S."/>
            <person name="Maleszka R."/>
            <person name="Wimmer E.A."/>
            <person name="Beeman R.W."/>
            <person name="Lorenzen M."/>
            <person name="Tomoyasu Y."/>
            <person name="Miller S.C."/>
            <person name="Grossmann D."/>
            <person name="Bucher G."/>
        </authorList>
    </citation>
    <scope>NUCLEOTIDE SEQUENCE [LARGE SCALE GENOMIC DNA]</scope>
    <source>
        <strain evidence="7 8">Georgia GA2</strain>
    </source>
</reference>
<feature type="domain" description="Glycosyl hydrolase family 31 C-terminal" evidence="6">
    <location>
        <begin position="754"/>
        <end position="834"/>
    </location>
</feature>
<dbReference type="Pfam" id="PF01055">
    <property type="entry name" value="Glyco_hydro_31_2nd"/>
    <property type="match status" value="2"/>
</dbReference>
<evidence type="ECO:0000256" key="3">
    <source>
        <dbReference type="SAM" id="MobiDB-lite"/>
    </source>
</evidence>
<name>A0A139WMW5_TRICA</name>
<feature type="domain" description="Glycoside hydrolase family 31 TIM barrel" evidence="5">
    <location>
        <begin position="471"/>
        <end position="615"/>
    </location>
</feature>
<reference evidence="7 8" key="2">
    <citation type="journal article" date="2010" name="Nucleic Acids Res.">
        <title>BeetleBase in 2010: revisions to provide comprehensive genomic information for Tribolium castaneum.</title>
        <authorList>
            <person name="Kim H.S."/>
            <person name="Murphy T."/>
            <person name="Xia J."/>
            <person name="Caragea D."/>
            <person name="Park Y."/>
            <person name="Beeman R.W."/>
            <person name="Lorenzen M.D."/>
            <person name="Butcher S."/>
            <person name="Manak J.R."/>
            <person name="Brown S.J."/>
        </authorList>
    </citation>
    <scope>GENOME REANNOTATION</scope>
    <source>
        <strain evidence="7 8">Georgia GA2</strain>
    </source>
</reference>
<evidence type="ECO:0000256" key="4">
    <source>
        <dbReference type="SAM" id="Phobius"/>
    </source>
</evidence>
<dbReference type="PANTHER" id="PTHR43053:SF6">
    <property type="entry name" value="SITS-BINDING PROTEIN"/>
    <property type="match status" value="1"/>
</dbReference>
<dbReference type="Pfam" id="PF21365">
    <property type="entry name" value="Glyco_hydro_31_3rd"/>
    <property type="match status" value="1"/>
</dbReference>
<organism evidence="7 8">
    <name type="scientific">Tribolium castaneum</name>
    <name type="common">Red flour beetle</name>
    <dbReference type="NCBI Taxonomy" id="7070"/>
    <lineage>
        <taxon>Eukaryota</taxon>
        <taxon>Metazoa</taxon>
        <taxon>Ecdysozoa</taxon>
        <taxon>Arthropoda</taxon>
        <taxon>Hexapoda</taxon>
        <taxon>Insecta</taxon>
        <taxon>Pterygota</taxon>
        <taxon>Neoptera</taxon>
        <taxon>Endopterygota</taxon>
        <taxon>Coleoptera</taxon>
        <taxon>Polyphaga</taxon>
        <taxon>Cucujiformia</taxon>
        <taxon>Tenebrionidae</taxon>
        <taxon>Tenebrionidae incertae sedis</taxon>
        <taxon>Tribolium</taxon>
    </lineage>
</organism>
<proteinExistence type="inferred from homology"/>
<comment type="similarity">
    <text evidence="1 2">Belongs to the glycosyl hydrolase 31 family.</text>
</comment>
<dbReference type="Gene3D" id="3.20.20.80">
    <property type="entry name" value="Glycosidases"/>
    <property type="match status" value="1"/>
</dbReference>
<evidence type="ECO:0000256" key="1">
    <source>
        <dbReference type="ARBA" id="ARBA00007806"/>
    </source>
</evidence>
<dbReference type="eggNOG" id="KOG1065">
    <property type="taxonomic scope" value="Eukaryota"/>
</dbReference>
<dbReference type="InterPro" id="IPR000322">
    <property type="entry name" value="Glyco_hydro_31_TIM"/>
</dbReference>
<dbReference type="OMA" id="PFHCLED"/>
<dbReference type="InParanoid" id="A0A139WMW5"/>
<dbReference type="InterPro" id="IPR050985">
    <property type="entry name" value="Alpha-glycosidase_related"/>
</dbReference>
<evidence type="ECO:0000256" key="2">
    <source>
        <dbReference type="RuleBase" id="RU361185"/>
    </source>
</evidence>
<dbReference type="AlphaFoldDB" id="A0A139WMW5"/>
<dbReference type="STRING" id="7070.A0A139WMW5"/>
<evidence type="ECO:0000313" key="7">
    <source>
        <dbReference type="EMBL" id="KYB29206.1"/>
    </source>
</evidence>
<keyword evidence="8" id="KW-1185">Reference proteome</keyword>
<keyword evidence="2" id="KW-0326">Glycosidase</keyword>
<dbReference type="SUPFAM" id="SSF51445">
    <property type="entry name" value="(Trans)glycosidases"/>
    <property type="match status" value="1"/>
</dbReference>